<comment type="caution">
    <text evidence="10">The sequence shown here is derived from an EMBL/GenBank/DDBJ whole genome shotgun (WGS) entry which is preliminary data.</text>
</comment>
<dbReference type="InterPro" id="IPR006702">
    <property type="entry name" value="CASP_dom"/>
</dbReference>
<evidence type="ECO:0000256" key="6">
    <source>
        <dbReference type="ARBA" id="ARBA00022989"/>
    </source>
</evidence>
<dbReference type="EMBL" id="RWGY01000013">
    <property type="protein sequence ID" value="TVU23804.1"/>
    <property type="molecule type" value="Genomic_DNA"/>
</dbReference>
<organism evidence="10 11">
    <name type="scientific">Eragrostis curvula</name>
    <name type="common">weeping love grass</name>
    <dbReference type="NCBI Taxonomy" id="38414"/>
    <lineage>
        <taxon>Eukaryota</taxon>
        <taxon>Viridiplantae</taxon>
        <taxon>Streptophyta</taxon>
        <taxon>Embryophyta</taxon>
        <taxon>Tracheophyta</taxon>
        <taxon>Spermatophyta</taxon>
        <taxon>Magnoliopsida</taxon>
        <taxon>Liliopsida</taxon>
        <taxon>Poales</taxon>
        <taxon>Poaceae</taxon>
        <taxon>PACMAD clade</taxon>
        <taxon>Chloridoideae</taxon>
        <taxon>Eragrostideae</taxon>
        <taxon>Eragrostidinae</taxon>
        <taxon>Eragrostis</taxon>
    </lineage>
</organism>
<dbReference type="PANTHER" id="PTHR36488">
    <property type="entry name" value="CASP-LIKE PROTEIN 1U1"/>
    <property type="match status" value="1"/>
</dbReference>
<evidence type="ECO:0000256" key="1">
    <source>
        <dbReference type="ARBA" id="ARBA00004651"/>
    </source>
</evidence>
<dbReference type="Pfam" id="PF04535">
    <property type="entry name" value="CASP_dom"/>
    <property type="match status" value="1"/>
</dbReference>
<sequence length="162" mass="15915">MAKKKGSKALTIIFRIAALALSVAAAVVMGTASQLAVADGGRGHDWSSYTVSYSDYKALVYFVAASAFAAVCSAAGLFLVAVNRKAGAVVAVIDVLAQGFLFSGAGAAFATRGVVGVCDAAGAFCGKVAVAAVLGAFAAVAVALAALASKDGGRSLRGCCDL</sequence>
<name>A0A5J9UK13_9POAL</name>
<dbReference type="Proteomes" id="UP000324897">
    <property type="component" value="Chromosome 2"/>
</dbReference>
<dbReference type="PANTHER" id="PTHR36488:SF8">
    <property type="entry name" value="CASP-LIKE PROTEIN 1U1"/>
    <property type="match status" value="1"/>
</dbReference>
<keyword evidence="11" id="KW-1185">Reference proteome</keyword>
<dbReference type="GO" id="GO:0005886">
    <property type="term" value="C:plasma membrane"/>
    <property type="evidence" value="ECO:0007669"/>
    <property type="project" value="UniProtKB-SubCell"/>
</dbReference>
<keyword evidence="7 8" id="KW-0472">Membrane</keyword>
<feature type="transmembrane region" description="Helical" evidence="8">
    <location>
        <begin position="58"/>
        <end position="81"/>
    </location>
</feature>
<keyword evidence="5 8" id="KW-0812">Transmembrane</keyword>
<evidence type="ECO:0000313" key="10">
    <source>
        <dbReference type="EMBL" id="TVU23804.1"/>
    </source>
</evidence>
<gene>
    <name evidence="10" type="ORF">EJB05_26186</name>
</gene>
<evidence type="ECO:0000259" key="9">
    <source>
        <dbReference type="Pfam" id="PF04535"/>
    </source>
</evidence>
<evidence type="ECO:0000256" key="2">
    <source>
        <dbReference type="ARBA" id="ARBA00007651"/>
    </source>
</evidence>
<feature type="transmembrane region" description="Helical" evidence="8">
    <location>
        <begin position="12"/>
        <end position="38"/>
    </location>
</feature>
<keyword evidence="4 8" id="KW-1003">Cell membrane</keyword>
<comment type="subunit">
    <text evidence="3 8">Homodimer and heterodimers.</text>
</comment>
<evidence type="ECO:0000256" key="5">
    <source>
        <dbReference type="ARBA" id="ARBA00022692"/>
    </source>
</evidence>
<keyword evidence="6 8" id="KW-1133">Transmembrane helix</keyword>
<comment type="subcellular location">
    <subcellularLocation>
        <location evidence="1 8">Cell membrane</location>
        <topology evidence="1 8">Multi-pass membrane protein</topology>
    </subcellularLocation>
</comment>
<evidence type="ECO:0000256" key="3">
    <source>
        <dbReference type="ARBA" id="ARBA00011489"/>
    </source>
</evidence>
<protein>
    <recommendedName>
        <fullName evidence="8">CASP-like protein</fullName>
    </recommendedName>
</protein>
<dbReference type="Gramene" id="TVU23804">
    <property type="protein sequence ID" value="TVU23804"/>
    <property type="gene ID" value="EJB05_26186"/>
</dbReference>
<comment type="similarity">
    <text evidence="2 8">Belongs to the Casparian strip membrane proteins (CASP) family.</text>
</comment>
<accession>A0A5J9UK13</accession>
<evidence type="ECO:0000256" key="7">
    <source>
        <dbReference type="ARBA" id="ARBA00023136"/>
    </source>
</evidence>
<proteinExistence type="inferred from homology"/>
<feature type="transmembrane region" description="Helical" evidence="8">
    <location>
        <begin position="88"/>
        <end position="109"/>
    </location>
</feature>
<dbReference type="InterPro" id="IPR044173">
    <property type="entry name" value="CASPL"/>
</dbReference>
<evidence type="ECO:0000256" key="8">
    <source>
        <dbReference type="RuleBase" id="RU361233"/>
    </source>
</evidence>
<evidence type="ECO:0000256" key="4">
    <source>
        <dbReference type="ARBA" id="ARBA00022475"/>
    </source>
</evidence>
<feature type="domain" description="Casparian strip membrane protein" evidence="9">
    <location>
        <begin position="7"/>
        <end position="140"/>
    </location>
</feature>
<feature type="transmembrane region" description="Helical" evidence="8">
    <location>
        <begin position="129"/>
        <end position="148"/>
    </location>
</feature>
<reference evidence="10 11" key="1">
    <citation type="journal article" date="2019" name="Sci. Rep.">
        <title>A high-quality genome of Eragrostis curvula grass provides insights into Poaceae evolution and supports new strategies to enhance forage quality.</title>
        <authorList>
            <person name="Carballo J."/>
            <person name="Santos B.A.C.M."/>
            <person name="Zappacosta D."/>
            <person name="Garbus I."/>
            <person name="Selva J.P."/>
            <person name="Gallo C.A."/>
            <person name="Diaz A."/>
            <person name="Albertini E."/>
            <person name="Caccamo M."/>
            <person name="Echenique V."/>
        </authorList>
    </citation>
    <scope>NUCLEOTIDE SEQUENCE [LARGE SCALE GENOMIC DNA]</scope>
    <source>
        <strain evidence="11">cv. Victoria</strain>
        <tissue evidence="10">Leaf</tissue>
    </source>
</reference>
<feature type="non-terminal residue" evidence="10">
    <location>
        <position position="1"/>
    </location>
</feature>
<dbReference type="AlphaFoldDB" id="A0A5J9UK13"/>
<evidence type="ECO:0000313" key="11">
    <source>
        <dbReference type="Proteomes" id="UP000324897"/>
    </source>
</evidence>